<comment type="cofactor">
    <cofactor evidence="11">
        <name>heme</name>
        <dbReference type="ChEBI" id="CHEBI:30413"/>
    </cofactor>
</comment>
<evidence type="ECO:0000256" key="5">
    <source>
        <dbReference type="ARBA" id="ARBA00022723"/>
    </source>
</evidence>
<keyword evidence="8 11" id="KW-0408">Iron</keyword>
<dbReference type="SUPFAM" id="SSF48264">
    <property type="entry name" value="Cytochrome P450"/>
    <property type="match status" value="2"/>
</dbReference>
<evidence type="ECO:0000256" key="6">
    <source>
        <dbReference type="ARBA" id="ARBA00022989"/>
    </source>
</evidence>
<keyword evidence="9" id="KW-0503">Monooxygenase</keyword>
<name>A0A0D3ERH2_9ORYZ</name>
<keyword evidence="5 11" id="KW-0479">Metal-binding</keyword>
<dbReference type="PRINTS" id="PR00463">
    <property type="entry name" value="EP450I"/>
</dbReference>
<dbReference type="Proteomes" id="UP000026960">
    <property type="component" value="Chromosome 1"/>
</dbReference>
<evidence type="ECO:0000256" key="4">
    <source>
        <dbReference type="ARBA" id="ARBA00022692"/>
    </source>
</evidence>
<dbReference type="PaxDb" id="65489-OBART01G23470.1"/>
<dbReference type="GO" id="GO:0016705">
    <property type="term" value="F:oxidoreductase activity, acting on paired donors, with incorporation or reduction of molecular oxygen"/>
    <property type="evidence" value="ECO:0007669"/>
    <property type="project" value="InterPro"/>
</dbReference>
<evidence type="ECO:0000256" key="9">
    <source>
        <dbReference type="ARBA" id="ARBA00023033"/>
    </source>
</evidence>
<feature type="region of interest" description="Disordered" evidence="12">
    <location>
        <begin position="917"/>
        <end position="938"/>
    </location>
</feature>
<evidence type="ECO:0000256" key="11">
    <source>
        <dbReference type="PIRSR" id="PIRSR602401-1"/>
    </source>
</evidence>
<organism evidence="13">
    <name type="scientific">Oryza barthii</name>
    <dbReference type="NCBI Taxonomy" id="65489"/>
    <lineage>
        <taxon>Eukaryota</taxon>
        <taxon>Viridiplantae</taxon>
        <taxon>Streptophyta</taxon>
        <taxon>Embryophyta</taxon>
        <taxon>Tracheophyta</taxon>
        <taxon>Spermatophyta</taxon>
        <taxon>Magnoliopsida</taxon>
        <taxon>Liliopsida</taxon>
        <taxon>Poales</taxon>
        <taxon>Poaceae</taxon>
        <taxon>BOP clade</taxon>
        <taxon>Oryzoideae</taxon>
        <taxon>Oryzeae</taxon>
        <taxon>Oryzinae</taxon>
        <taxon>Oryza</taxon>
    </lineage>
</organism>
<dbReference type="InterPro" id="IPR017972">
    <property type="entry name" value="Cyt_P450_CS"/>
</dbReference>
<keyword evidence="14" id="KW-1185">Reference proteome</keyword>
<dbReference type="GO" id="GO:0020037">
    <property type="term" value="F:heme binding"/>
    <property type="evidence" value="ECO:0007669"/>
    <property type="project" value="InterPro"/>
</dbReference>
<comment type="subcellular location">
    <subcellularLocation>
        <location evidence="1">Membrane</location>
        <topology evidence="1">Single-pass membrane protein</topology>
    </subcellularLocation>
</comment>
<keyword evidence="7" id="KW-0560">Oxidoreductase</keyword>
<keyword evidence="3 11" id="KW-0349">Heme</keyword>
<dbReference type="GO" id="GO:0004497">
    <property type="term" value="F:monooxygenase activity"/>
    <property type="evidence" value="ECO:0007669"/>
    <property type="project" value="UniProtKB-KW"/>
</dbReference>
<dbReference type="HOGENOM" id="CLU_001570_11_0_1"/>
<dbReference type="AlphaFoldDB" id="A0A0D3ERH2"/>
<evidence type="ECO:0000256" key="10">
    <source>
        <dbReference type="ARBA" id="ARBA00023136"/>
    </source>
</evidence>
<feature type="binding site" description="axial binding residue" evidence="11">
    <location>
        <position position="478"/>
    </location>
    <ligand>
        <name>heme</name>
        <dbReference type="ChEBI" id="CHEBI:30413"/>
    </ligand>
    <ligandPart>
        <name>Fe</name>
        <dbReference type="ChEBI" id="CHEBI:18248"/>
    </ligandPart>
</feature>
<evidence type="ECO:0000256" key="2">
    <source>
        <dbReference type="ARBA" id="ARBA00010617"/>
    </source>
</evidence>
<dbReference type="InterPro" id="IPR002401">
    <property type="entry name" value="Cyt_P450_E_grp-I"/>
</dbReference>
<evidence type="ECO:0008006" key="15">
    <source>
        <dbReference type="Google" id="ProtNLM"/>
    </source>
</evidence>
<feature type="compositionally biased region" description="Basic residues" evidence="12">
    <location>
        <begin position="923"/>
        <end position="936"/>
    </location>
</feature>
<keyword evidence="10" id="KW-0472">Membrane</keyword>
<protein>
    <recommendedName>
        <fullName evidence="15">Cytochrome P450</fullName>
    </recommendedName>
</protein>
<evidence type="ECO:0000313" key="14">
    <source>
        <dbReference type="Proteomes" id="UP000026960"/>
    </source>
</evidence>
<dbReference type="STRING" id="65489.A0A0D3ERH2"/>
<dbReference type="InterPro" id="IPR050665">
    <property type="entry name" value="Cytochrome_P450_Monooxygen"/>
</dbReference>
<dbReference type="GO" id="GO:0010268">
    <property type="term" value="P:brassinosteroid homeostasis"/>
    <property type="evidence" value="ECO:0007669"/>
    <property type="project" value="UniProtKB-ARBA"/>
</dbReference>
<evidence type="ECO:0000256" key="1">
    <source>
        <dbReference type="ARBA" id="ARBA00004167"/>
    </source>
</evidence>
<evidence type="ECO:0000256" key="12">
    <source>
        <dbReference type="SAM" id="MobiDB-lite"/>
    </source>
</evidence>
<evidence type="ECO:0000256" key="7">
    <source>
        <dbReference type="ARBA" id="ARBA00023002"/>
    </source>
</evidence>
<dbReference type="PRINTS" id="PR00385">
    <property type="entry name" value="P450"/>
</dbReference>
<sequence length="1012" mass="112575">MGMVVFAAGDERPLMLVWAAVAGAVLAWCAVRAMEWAWWRPRRLERALRAQGLRGTPYRSPAGDAPLNVQLSAEARARTMPLGCHDVVPRAMPLFHQAMKEHGKVSITWFGPVPRVTITKPELVREVLSNKFGHFEKLKFGRFQRLLHNGLGSHEGEKWAKHRRIINPAFHLEKLKRMLPAFAACCTELVDKWEGLAKGGDEPYEVDVWPEMQSLTGDVISRAAFGSSYLEGKRIFQLQGEQIELIVATMNKIHIPGYIHLPTKSNRRMKQIAAEIEGMLKRIIAKRESALKASEASSDDDLLGLLLESNLDHSKGNGGAASSGISIDDVIGECKLFYFAGMETTSVLLTWTMVVLSMHPEWQDRAREEVLHVFGSRAPDYDGLSRLRIVTMVLYEVLRLYTPLTALQRKTYKPMELGGVRYPAGVVLTLPLLCVHHDKDVWGADADEFRPERFAEGISKASREAPAFFPFGWGPRICIGQNFALLEAKMGLSMILQRFSFDLSPSYTHAPFPVGLLQPEHGAQGLRGTDYRFPSGDLKEFARLLGAALAAPMPPLSHDVASRAHPFELAAIKQHGASDPKLFREILANKNWRFGKQKSILWVQNLLADGLTSHQGEKWVAHRRIMNHAFHLEKLKRMLPAFAACSSELISRWQDSVGADGAQEIDVWPEFQNLTGDVISRSAFGSSFSEGRRIFQLQSEQARNVMKMAKALYFPGYRFLPTELNRRTKANAREVRELLKGIITKRESAMKDGHAVNVDLLGLLLETNIKESQEAGISKPTMTTNDIIEELKLLYFAGSDTTAVLLTWTMVLLSMHPEWQDRAREEVLRVFGKNSPDFEGINHLKVVSATYQDEENFAGSVFSSFHVLISSSFSVAGDHDITRGSQAVSTDPAAWPRGIRIDRARRDHVSTGGDIRVADRVHPPRSGRVGRRRRRVQAGEVRGGRLQGVQGLTGVGSLQLGATDLCRPELRVAGGQDGVEHDPAAVLVRAVSVLHARTVPNPHAPATAWGTD</sequence>
<evidence type="ECO:0000313" key="13">
    <source>
        <dbReference type="EnsemblPlants" id="OBART01G23470.1"/>
    </source>
</evidence>
<dbReference type="Gramene" id="OBART01G23470.1">
    <property type="protein sequence ID" value="OBART01G23470.1"/>
    <property type="gene ID" value="OBART01G23470"/>
</dbReference>
<accession>A0A0D3ERH2</accession>
<reference evidence="13" key="2">
    <citation type="submission" date="2015-03" db="UniProtKB">
        <authorList>
            <consortium name="EnsemblPlants"/>
        </authorList>
    </citation>
    <scope>IDENTIFICATION</scope>
</reference>
<dbReference type="Pfam" id="PF00067">
    <property type="entry name" value="p450"/>
    <property type="match status" value="2"/>
</dbReference>
<evidence type="ECO:0000256" key="8">
    <source>
        <dbReference type="ARBA" id="ARBA00023004"/>
    </source>
</evidence>
<reference evidence="13" key="1">
    <citation type="journal article" date="2009" name="Rice">
        <title>De Novo Next Generation Sequencing of Plant Genomes.</title>
        <authorList>
            <person name="Rounsley S."/>
            <person name="Marri P.R."/>
            <person name="Yu Y."/>
            <person name="He R."/>
            <person name="Sisneros N."/>
            <person name="Goicoechea J.L."/>
            <person name="Lee S.J."/>
            <person name="Angelova A."/>
            <person name="Kudrna D."/>
            <person name="Luo M."/>
            <person name="Affourtit J."/>
            <person name="Desany B."/>
            <person name="Knight J."/>
            <person name="Niazi F."/>
            <person name="Egholm M."/>
            <person name="Wing R.A."/>
        </authorList>
    </citation>
    <scope>NUCLEOTIDE SEQUENCE [LARGE SCALE GENOMIC DNA]</scope>
    <source>
        <strain evidence="13">cv. IRGC 105608</strain>
    </source>
</reference>
<dbReference type="Gene3D" id="1.10.630.10">
    <property type="entry name" value="Cytochrome P450"/>
    <property type="match status" value="2"/>
</dbReference>
<dbReference type="PANTHER" id="PTHR24282:SF49">
    <property type="entry name" value="OS01G0628700 PROTEIN"/>
    <property type="match status" value="1"/>
</dbReference>
<dbReference type="GO" id="GO:0005506">
    <property type="term" value="F:iron ion binding"/>
    <property type="evidence" value="ECO:0007669"/>
    <property type="project" value="InterPro"/>
</dbReference>
<evidence type="ECO:0000256" key="3">
    <source>
        <dbReference type="ARBA" id="ARBA00022617"/>
    </source>
</evidence>
<dbReference type="EnsemblPlants" id="OBART01G23470.1">
    <property type="protein sequence ID" value="OBART01G23470.1"/>
    <property type="gene ID" value="OBART01G23470"/>
</dbReference>
<keyword evidence="4" id="KW-0812">Transmembrane</keyword>
<dbReference type="PANTHER" id="PTHR24282">
    <property type="entry name" value="CYTOCHROME P450 FAMILY MEMBER"/>
    <property type="match status" value="1"/>
</dbReference>
<dbReference type="GO" id="GO:0016020">
    <property type="term" value="C:membrane"/>
    <property type="evidence" value="ECO:0007669"/>
    <property type="project" value="UniProtKB-SubCell"/>
</dbReference>
<proteinExistence type="inferred from homology"/>
<dbReference type="FunFam" id="1.10.630.10:FF:000029">
    <property type="entry name" value="Cytochrome P450 734A1"/>
    <property type="match status" value="1"/>
</dbReference>
<dbReference type="PROSITE" id="PS00086">
    <property type="entry name" value="CYTOCHROME_P450"/>
    <property type="match status" value="1"/>
</dbReference>
<dbReference type="GO" id="GO:0016131">
    <property type="term" value="P:brassinosteroid metabolic process"/>
    <property type="evidence" value="ECO:0007669"/>
    <property type="project" value="UniProtKB-ARBA"/>
</dbReference>
<dbReference type="eggNOG" id="KOG0157">
    <property type="taxonomic scope" value="Eukaryota"/>
</dbReference>
<dbReference type="InterPro" id="IPR001128">
    <property type="entry name" value="Cyt_P450"/>
</dbReference>
<comment type="similarity">
    <text evidence="2">Belongs to the cytochrome P450 family.</text>
</comment>
<dbReference type="InterPro" id="IPR036396">
    <property type="entry name" value="Cyt_P450_sf"/>
</dbReference>
<keyword evidence="6" id="KW-1133">Transmembrane helix</keyword>